<dbReference type="Pfam" id="PF02615">
    <property type="entry name" value="Ldh_2"/>
    <property type="match status" value="1"/>
</dbReference>
<evidence type="ECO:0000256" key="1">
    <source>
        <dbReference type="ARBA" id="ARBA00006056"/>
    </source>
</evidence>
<dbReference type="SUPFAM" id="SSF89733">
    <property type="entry name" value="L-sulfolactate dehydrogenase-like"/>
    <property type="match status" value="1"/>
</dbReference>
<dbReference type="InterPro" id="IPR043143">
    <property type="entry name" value="Mal/L-sulf/L-lact_DH-like_NADP"/>
</dbReference>
<accession>E1R4C9</accession>
<dbReference type="AlphaFoldDB" id="E1R4C9"/>
<name>E1R4C9_SEDSS</name>
<evidence type="ECO:0000313" key="3">
    <source>
        <dbReference type="EMBL" id="ADK81670.1"/>
    </source>
</evidence>
<sequence>MYTVKFNELKVFMHNILKKLGMTESNIETVVDIYIEITKRGVGHHDIHNFPSRVERLMSGKITVNPEFSLLASYGCMESWDGDNGLGELINTFLMERAVSLAQDHGIGFSTVRNSNHYLASSPYTTQATERGCIGIVIAKGPPSMGVPGTDGKVIGQSPVGFAFPTKREWPVILDICLAYASGEQLLRRAKGGQPVPEWWGVGPDGRPTSDAEQLLRGTKYPIGGHKGFGLAILCELLTGVFSQGPVLDEQEGPDMAWKSSSHTAVAIKADALMDMDSYIGRSSDLIDRIDARAPSIHIPGQHSYKNKVEFERSASIDISGELFDKLNQCAKALNVEGLAIL</sequence>
<dbReference type="Proteomes" id="UP000002318">
    <property type="component" value="Chromosome"/>
</dbReference>
<dbReference type="PANTHER" id="PTHR11091">
    <property type="entry name" value="OXIDOREDUCTASE-RELATED"/>
    <property type="match status" value="1"/>
</dbReference>
<proteinExistence type="inferred from homology"/>
<evidence type="ECO:0000256" key="2">
    <source>
        <dbReference type="ARBA" id="ARBA00023002"/>
    </source>
</evidence>
<dbReference type="PANTHER" id="PTHR11091:SF0">
    <property type="entry name" value="MALATE DEHYDROGENASE"/>
    <property type="match status" value="1"/>
</dbReference>
<dbReference type="GO" id="GO:0016491">
    <property type="term" value="F:oxidoreductase activity"/>
    <property type="evidence" value="ECO:0007669"/>
    <property type="project" value="UniProtKB-KW"/>
</dbReference>
<evidence type="ECO:0000313" key="4">
    <source>
        <dbReference type="Proteomes" id="UP000002318"/>
    </source>
</evidence>
<comment type="similarity">
    <text evidence="1">Belongs to the LDH2/MDH2 oxidoreductase family.</text>
</comment>
<keyword evidence="4" id="KW-1185">Reference proteome</keyword>
<organism evidence="3 4">
    <name type="scientific">Sediminispirochaeta smaragdinae (strain DSM 11293 / JCM 15392 / SEBR 4228)</name>
    <name type="common">Spirochaeta smaragdinae</name>
    <dbReference type="NCBI Taxonomy" id="573413"/>
    <lineage>
        <taxon>Bacteria</taxon>
        <taxon>Pseudomonadati</taxon>
        <taxon>Spirochaetota</taxon>
        <taxon>Spirochaetia</taxon>
        <taxon>Spirochaetales</taxon>
        <taxon>Spirochaetaceae</taxon>
        <taxon>Sediminispirochaeta</taxon>
    </lineage>
</organism>
<keyword evidence="2" id="KW-0560">Oxidoreductase</keyword>
<dbReference type="EMBL" id="CP002116">
    <property type="protein sequence ID" value="ADK81670.1"/>
    <property type="molecule type" value="Genomic_DNA"/>
</dbReference>
<dbReference type="InterPro" id="IPR043144">
    <property type="entry name" value="Mal/L-sulf/L-lact_DH-like_ah"/>
</dbReference>
<dbReference type="STRING" id="573413.Spirs_2560"/>
<protein>
    <submittedName>
        <fullName evidence="3">Malate/L-lactate dehydrogenase</fullName>
    </submittedName>
</protein>
<dbReference type="KEGG" id="ssm:Spirs_2560"/>
<reference evidence="3 4" key="1">
    <citation type="journal article" date="2010" name="Stand. Genomic Sci.">
        <title>Complete genome sequence of Spirochaeta smaragdinae type strain (SEBR 4228).</title>
        <authorList>
            <person name="Mavromatis K."/>
            <person name="Yasawong M."/>
            <person name="Chertkov O."/>
            <person name="Lapidus A."/>
            <person name="Lucas S."/>
            <person name="Nolan M."/>
            <person name="Del Rio T.G."/>
            <person name="Tice H."/>
            <person name="Cheng J.F."/>
            <person name="Pitluck S."/>
            <person name="Liolios K."/>
            <person name="Ivanova N."/>
            <person name="Tapia R."/>
            <person name="Han C."/>
            <person name="Bruce D."/>
            <person name="Goodwin L."/>
            <person name="Pati A."/>
            <person name="Chen A."/>
            <person name="Palaniappan K."/>
            <person name="Land M."/>
            <person name="Hauser L."/>
            <person name="Chang Y.J."/>
            <person name="Jeffries C.D."/>
            <person name="Detter J.C."/>
            <person name="Rohde M."/>
            <person name="Brambilla E."/>
            <person name="Spring S."/>
            <person name="Goker M."/>
            <person name="Sikorski J."/>
            <person name="Woyke T."/>
            <person name="Bristow J."/>
            <person name="Eisen J.A."/>
            <person name="Markowitz V."/>
            <person name="Hugenholtz P."/>
            <person name="Klenk H.P."/>
            <person name="Kyrpides N.C."/>
        </authorList>
    </citation>
    <scope>NUCLEOTIDE SEQUENCE [LARGE SCALE GENOMIC DNA]</scope>
    <source>
        <strain evidence="4">DSM 11293 / JCM 15392 / SEBR 4228</strain>
    </source>
</reference>
<dbReference type="eggNOG" id="COG2055">
    <property type="taxonomic scope" value="Bacteria"/>
</dbReference>
<dbReference type="InterPro" id="IPR036111">
    <property type="entry name" value="Mal/L-sulfo/L-lacto_DH-like_sf"/>
</dbReference>
<gene>
    <name evidence="3" type="ordered locus">Spirs_2560</name>
</gene>
<dbReference type="InterPro" id="IPR003767">
    <property type="entry name" value="Malate/L-lactate_DH-like"/>
</dbReference>
<dbReference type="HOGENOM" id="CLU_040452_2_0_12"/>
<dbReference type="Gene3D" id="3.30.1370.60">
    <property type="entry name" value="Hypothetical oxidoreductase yiak, domain 2"/>
    <property type="match status" value="1"/>
</dbReference>
<dbReference type="Gene3D" id="1.10.1530.10">
    <property type="match status" value="1"/>
</dbReference>